<organism evidence="9 10">
    <name type="scientific">Biformimicrobium ophioploci</name>
    <dbReference type="NCBI Taxonomy" id="3036711"/>
    <lineage>
        <taxon>Bacteria</taxon>
        <taxon>Pseudomonadati</taxon>
        <taxon>Pseudomonadota</taxon>
        <taxon>Gammaproteobacteria</taxon>
        <taxon>Cellvibrionales</taxon>
        <taxon>Microbulbiferaceae</taxon>
        <taxon>Biformimicrobium</taxon>
    </lineage>
</organism>
<sequence precursor="true">MRKSVWLRRGLLPLLAVLLPLAVQAQVQKLDRVVAVVDDDVVMATELEQRMRTVTNQIRSQNVQAPPLPVLRRQVLEQLIVERLQLQIAARAGVTISEAELDQAIERFRQGSNVTPEQFAAKLAEDGISMSSFREQIRQELLINRVERGSVNRRIQISDQEIDNFLRSKEGEFWKSPTLELGHILISVSSSAPAEEASEAEAKAQKIYDDVVGGADFRRQAIANSSGQNALQGGDLGWRKTAELPTLFADALEGLKVGEVTKPFRSDAGYHLLKIHDQRGATEQVVQQTKVRHILIKPSEVMSDDDAYNKLIEFREKLQKGEADFAELAREHSEDIGTMLQGGDLGWSTPGQFVPEFEQTMGQTPVGEIALPFRSQFGWHLLEVMDRRDQDMTEQYIRNQAANLLRSRRYEEEVQNWRREIRDEAYIDIKVPELRPDFEEEQEAAQDDATE</sequence>
<dbReference type="PROSITE" id="PS01096">
    <property type="entry name" value="PPIC_PPIASE_1"/>
    <property type="match status" value="1"/>
</dbReference>
<keyword evidence="5 7" id="KW-0143">Chaperone</keyword>
<keyword evidence="1 7" id="KW-0732">Signal</keyword>
<comment type="function">
    <text evidence="7">Chaperone involved in the correct folding and assembly of outer membrane proteins. Recognizes specific patterns of aromatic residues and the orientation of their side chains, which are found more frequently in integral outer membrane proteins. May act in both early periplasmic and late outer membrane-associated steps of protein maturation.</text>
</comment>
<protein>
    <recommendedName>
        <fullName evidence="7">Chaperone SurA</fullName>
    </recommendedName>
    <alternativeName>
        <fullName evidence="7">Peptidyl-prolyl cis-trans isomerase SurA</fullName>
        <shortName evidence="7">PPIase SurA</shortName>
        <ecNumber evidence="7">5.2.1.8</ecNumber>
    </alternativeName>
    <alternativeName>
        <fullName evidence="7">Rotamase SurA</fullName>
    </alternativeName>
</protein>
<reference evidence="9 10" key="1">
    <citation type="submission" date="2023-04" db="EMBL/GenBank/DDBJ databases">
        <title>Marinobulbifer ophiurae gen. nov., sp. Nov., isolate from tissue of brittle star Ophioplocus japonicus.</title>
        <authorList>
            <person name="Kawano K."/>
            <person name="Sawayama S."/>
            <person name="Nakagawa S."/>
        </authorList>
    </citation>
    <scope>NUCLEOTIDE SEQUENCE [LARGE SCALE GENOMIC DNA]</scope>
    <source>
        <strain evidence="9 10">NKW57</strain>
    </source>
</reference>
<dbReference type="RefSeq" id="WP_285762256.1">
    <property type="nucleotide sequence ID" value="NZ_BSYJ01000001.1"/>
</dbReference>
<evidence type="ECO:0000256" key="7">
    <source>
        <dbReference type="HAMAP-Rule" id="MF_01183"/>
    </source>
</evidence>
<dbReference type="Pfam" id="PF00639">
    <property type="entry name" value="Rotamase"/>
    <property type="match status" value="2"/>
</dbReference>
<dbReference type="EMBL" id="BSYJ01000001">
    <property type="protein sequence ID" value="GMG85726.1"/>
    <property type="molecule type" value="Genomic_DNA"/>
</dbReference>
<evidence type="ECO:0000256" key="1">
    <source>
        <dbReference type="ARBA" id="ARBA00022729"/>
    </source>
</evidence>
<dbReference type="PROSITE" id="PS50198">
    <property type="entry name" value="PPIC_PPIASE_2"/>
    <property type="match status" value="2"/>
</dbReference>
<feature type="domain" description="PpiC" evidence="8">
    <location>
        <begin position="176"/>
        <end position="277"/>
    </location>
</feature>
<evidence type="ECO:0000259" key="8">
    <source>
        <dbReference type="PROSITE" id="PS50198"/>
    </source>
</evidence>
<dbReference type="PANTHER" id="PTHR47637">
    <property type="entry name" value="CHAPERONE SURA"/>
    <property type="match status" value="1"/>
</dbReference>
<feature type="signal peptide" evidence="7">
    <location>
        <begin position="1"/>
        <end position="25"/>
    </location>
</feature>
<evidence type="ECO:0000256" key="3">
    <source>
        <dbReference type="ARBA" id="ARBA00022764"/>
    </source>
</evidence>
<dbReference type="InterPro" id="IPR027304">
    <property type="entry name" value="Trigger_fact/SurA_dom_sf"/>
</dbReference>
<accession>A0ABQ6LUI5</accession>
<dbReference type="InterPro" id="IPR046357">
    <property type="entry name" value="PPIase_dom_sf"/>
</dbReference>
<keyword evidence="10" id="KW-1185">Reference proteome</keyword>
<keyword evidence="3 7" id="KW-0574">Periplasm</keyword>
<dbReference type="Pfam" id="PF09312">
    <property type="entry name" value="SurA_N"/>
    <property type="match status" value="1"/>
</dbReference>
<dbReference type="HAMAP" id="MF_01183">
    <property type="entry name" value="Chaperone_SurA"/>
    <property type="match status" value="1"/>
</dbReference>
<dbReference type="EC" id="5.2.1.8" evidence="7"/>
<evidence type="ECO:0000256" key="6">
    <source>
        <dbReference type="ARBA" id="ARBA00023235"/>
    </source>
</evidence>
<dbReference type="Gene3D" id="1.10.4030.10">
    <property type="entry name" value="Porin chaperone SurA, peptide-binding domain"/>
    <property type="match status" value="1"/>
</dbReference>
<evidence type="ECO:0000313" key="9">
    <source>
        <dbReference type="EMBL" id="GMG85726.1"/>
    </source>
</evidence>
<proteinExistence type="inferred from homology"/>
<evidence type="ECO:0000313" key="10">
    <source>
        <dbReference type="Proteomes" id="UP001224392"/>
    </source>
</evidence>
<evidence type="ECO:0000256" key="4">
    <source>
        <dbReference type="ARBA" id="ARBA00023110"/>
    </source>
</evidence>
<dbReference type="GO" id="GO:0016853">
    <property type="term" value="F:isomerase activity"/>
    <property type="evidence" value="ECO:0007669"/>
    <property type="project" value="UniProtKB-KW"/>
</dbReference>
<evidence type="ECO:0000256" key="5">
    <source>
        <dbReference type="ARBA" id="ARBA00023186"/>
    </source>
</evidence>
<dbReference type="SUPFAM" id="SSF109998">
    <property type="entry name" value="Triger factor/SurA peptide-binding domain-like"/>
    <property type="match status" value="1"/>
</dbReference>
<feature type="chain" id="PRO_5044899303" description="Chaperone SurA" evidence="7">
    <location>
        <begin position="26"/>
        <end position="451"/>
    </location>
</feature>
<keyword evidence="4 7" id="KW-0697">Rotamase</keyword>
<dbReference type="Proteomes" id="UP001224392">
    <property type="component" value="Unassembled WGS sequence"/>
</dbReference>
<name>A0ABQ6LUI5_9GAMM</name>
<keyword evidence="6 7" id="KW-0413">Isomerase</keyword>
<comment type="subcellular location">
    <subcellularLocation>
        <location evidence="7">Periplasm</location>
    </subcellularLocation>
    <text evidence="7">Is capable of associating with the outer membrane.</text>
</comment>
<comment type="domain">
    <text evidence="7">The PPIase activity resides only in the second parvulin domain. The N-terminal region and the C-terminal tail are necessary and sufficient for the chaperone activity of SurA. The PPIase activity is dispensable for SurA to function as a chaperone. The N-terminal region and the C-terminal tail are also required for porin recognition.</text>
</comment>
<dbReference type="InterPro" id="IPR000297">
    <property type="entry name" value="PPIase_PpiC"/>
</dbReference>
<evidence type="ECO:0000256" key="2">
    <source>
        <dbReference type="ARBA" id="ARBA00022737"/>
    </source>
</evidence>
<dbReference type="InterPro" id="IPR023058">
    <property type="entry name" value="PPIase_PpiC_CS"/>
</dbReference>
<comment type="caution">
    <text evidence="9">The sequence shown here is derived from an EMBL/GenBank/DDBJ whole genome shotgun (WGS) entry which is preliminary data.</text>
</comment>
<dbReference type="Gene3D" id="3.10.50.40">
    <property type="match status" value="2"/>
</dbReference>
<gene>
    <name evidence="7" type="primary">surA</name>
    <name evidence="9" type="ORF">MNKW57_00470</name>
</gene>
<dbReference type="InterPro" id="IPR015391">
    <property type="entry name" value="SurA_N"/>
</dbReference>
<keyword evidence="2 7" id="KW-0677">Repeat</keyword>
<dbReference type="InterPro" id="IPR050280">
    <property type="entry name" value="OMP_Chaperone_SurA"/>
</dbReference>
<dbReference type="InterPro" id="IPR023034">
    <property type="entry name" value="PPIase_SurA"/>
</dbReference>
<dbReference type="SUPFAM" id="SSF54534">
    <property type="entry name" value="FKBP-like"/>
    <property type="match status" value="2"/>
</dbReference>
<comment type="catalytic activity">
    <reaction evidence="7">
        <text>[protein]-peptidylproline (omega=180) = [protein]-peptidylproline (omega=0)</text>
        <dbReference type="Rhea" id="RHEA:16237"/>
        <dbReference type="Rhea" id="RHEA-COMP:10747"/>
        <dbReference type="Rhea" id="RHEA-COMP:10748"/>
        <dbReference type="ChEBI" id="CHEBI:83833"/>
        <dbReference type="ChEBI" id="CHEBI:83834"/>
        <dbReference type="EC" id="5.2.1.8"/>
    </reaction>
</comment>
<dbReference type="PANTHER" id="PTHR47637:SF1">
    <property type="entry name" value="CHAPERONE SURA"/>
    <property type="match status" value="1"/>
</dbReference>
<feature type="domain" description="PpiC" evidence="8">
    <location>
        <begin position="286"/>
        <end position="386"/>
    </location>
</feature>